<dbReference type="EMBL" id="JAKELL010000002">
    <property type="protein sequence ID" value="KAH9000108.1"/>
    <property type="molecule type" value="Genomic_DNA"/>
</dbReference>
<evidence type="ECO:0000313" key="3">
    <source>
        <dbReference type="Proteomes" id="UP001201163"/>
    </source>
</evidence>
<evidence type="ECO:0000256" key="1">
    <source>
        <dbReference type="SAM" id="MobiDB-lite"/>
    </source>
</evidence>
<accession>A0AAD4QHI0</accession>
<keyword evidence="3" id="KW-1185">Reference proteome</keyword>
<organism evidence="2 3">
    <name type="scientific">Lactarius akahatsu</name>
    <dbReference type="NCBI Taxonomy" id="416441"/>
    <lineage>
        <taxon>Eukaryota</taxon>
        <taxon>Fungi</taxon>
        <taxon>Dikarya</taxon>
        <taxon>Basidiomycota</taxon>
        <taxon>Agaricomycotina</taxon>
        <taxon>Agaricomycetes</taxon>
        <taxon>Russulales</taxon>
        <taxon>Russulaceae</taxon>
        <taxon>Lactarius</taxon>
    </lineage>
</organism>
<reference evidence="2" key="1">
    <citation type="submission" date="2022-01" db="EMBL/GenBank/DDBJ databases">
        <title>Comparative genomics reveals a dynamic genome evolution in the ectomycorrhizal milk-cap (Lactarius) mushrooms.</title>
        <authorList>
            <consortium name="DOE Joint Genome Institute"/>
            <person name="Lebreton A."/>
            <person name="Tang N."/>
            <person name="Kuo A."/>
            <person name="LaButti K."/>
            <person name="Drula E."/>
            <person name="Barry K."/>
            <person name="Clum A."/>
            <person name="Lipzen A."/>
            <person name="Mousain D."/>
            <person name="Ng V."/>
            <person name="Wang R."/>
            <person name="Wang X."/>
            <person name="Dai Y."/>
            <person name="Henrissat B."/>
            <person name="Grigoriev I.V."/>
            <person name="Guerin-Laguette A."/>
            <person name="Yu F."/>
            <person name="Martin F.M."/>
        </authorList>
    </citation>
    <scope>NUCLEOTIDE SEQUENCE</scope>
    <source>
        <strain evidence="2">QP</strain>
    </source>
</reference>
<protein>
    <submittedName>
        <fullName evidence="2">Uncharacterized protein</fullName>
    </submittedName>
</protein>
<name>A0AAD4QHI0_9AGAM</name>
<feature type="region of interest" description="Disordered" evidence="1">
    <location>
        <begin position="23"/>
        <end position="53"/>
    </location>
</feature>
<comment type="caution">
    <text evidence="2">The sequence shown here is derived from an EMBL/GenBank/DDBJ whole genome shotgun (WGS) entry which is preliminary data.</text>
</comment>
<feature type="compositionally biased region" description="Basic and acidic residues" evidence="1">
    <location>
        <begin position="23"/>
        <end position="45"/>
    </location>
</feature>
<evidence type="ECO:0000313" key="2">
    <source>
        <dbReference type="EMBL" id="KAH9000108.1"/>
    </source>
</evidence>
<dbReference type="Proteomes" id="UP001201163">
    <property type="component" value="Unassembled WGS sequence"/>
</dbReference>
<gene>
    <name evidence="2" type="ORF">EDB92DRAFT_1983067</name>
</gene>
<dbReference type="AlphaFoldDB" id="A0AAD4QHI0"/>
<proteinExistence type="predicted"/>
<sequence length="213" mass="23777">MCPVSVINYEMFAEHLAAEARSPDICTEDKSHSENDKFLGPRAERPSLGGNKGSAVYSTPTVIELESQLKDINNFLTGRNVDATQKTCRFQEVDNLVHLGLRCESKQQLYAIRSAAFVWGRQTPSKFGSSSLRLLRRMSGHKEDWPGTLNGLHTAHYSSRAIIYRTPVININWEASGTAHGISSSAPISPHRVLIYQLESQSRVFYHRTTLGS</sequence>